<name>A0ACB0F8I9_RANTA</name>
<reference evidence="1" key="1">
    <citation type="submission" date="2023-05" db="EMBL/GenBank/DDBJ databases">
        <authorList>
            <consortium name="ELIXIR-Norway"/>
        </authorList>
    </citation>
    <scope>NUCLEOTIDE SEQUENCE</scope>
</reference>
<evidence type="ECO:0000313" key="1">
    <source>
        <dbReference type="EMBL" id="CAI9709305.1"/>
    </source>
</evidence>
<accession>A0ACB0F8I9</accession>
<proteinExistence type="predicted"/>
<sequence length="385" mass="40528">MSRIRGRGALEEVGGRSFHGGLTCKQAGASGTCREERGAWAAVDSGRRELVVVGKTPPGCLKAAGVVDAPKGDSQAPCPSPHATSYSLRPLQHPLPHGGGPDPGEPPPRALRKVGPRSPRPTEPAPGPIQPEPGRRGRGGPSAPEQHAQAPATCREAPRAGLSPPAGVPAPLHPPPPRVPQAPTYRLGPAGERARAGAPGDSVFRPGRKVCAMQRGRRGGRRGRQGVGAGRAARRARASVPPASGACVLPESPRPPRSRSRRPEPGALRPQPRRAPVAAARPPPILPLPLNSRATDAERHLRGSRRRAPRPPRAPSPRPSAGAPTTPRAPHRAPTIRAPRQPRPRDPRSPRAPAIRAAHGRRSHRPSPRLRSEPRGSPAPLLDPW</sequence>
<dbReference type="EMBL" id="OX596088">
    <property type="protein sequence ID" value="CAI9709305.1"/>
    <property type="molecule type" value="Genomic_DNA"/>
</dbReference>
<protein>
    <submittedName>
        <fullName evidence="1">Uncharacterized protein</fullName>
    </submittedName>
</protein>
<gene>
    <name evidence="1" type="ORF">MRATA1EN3_LOCUS20518</name>
</gene>
<dbReference type="Proteomes" id="UP001162501">
    <property type="component" value="Chromosome 4"/>
</dbReference>
<evidence type="ECO:0000313" key="2">
    <source>
        <dbReference type="Proteomes" id="UP001162501"/>
    </source>
</evidence>
<organism evidence="1 2">
    <name type="scientific">Rangifer tarandus platyrhynchus</name>
    <name type="common">Svalbard reindeer</name>
    <dbReference type="NCBI Taxonomy" id="3082113"/>
    <lineage>
        <taxon>Eukaryota</taxon>
        <taxon>Metazoa</taxon>
        <taxon>Chordata</taxon>
        <taxon>Craniata</taxon>
        <taxon>Vertebrata</taxon>
        <taxon>Euteleostomi</taxon>
        <taxon>Mammalia</taxon>
        <taxon>Eutheria</taxon>
        <taxon>Laurasiatheria</taxon>
        <taxon>Artiodactyla</taxon>
        <taxon>Ruminantia</taxon>
        <taxon>Pecora</taxon>
        <taxon>Cervidae</taxon>
        <taxon>Odocoileinae</taxon>
        <taxon>Rangifer</taxon>
    </lineage>
</organism>